<keyword evidence="1" id="KW-0472">Membrane</keyword>
<name>A0A1R4IDL6_9LACT</name>
<dbReference type="GeneID" id="96911414"/>
<protein>
    <submittedName>
        <fullName evidence="2">Uncharacterized protein</fullName>
    </submittedName>
</protein>
<feature type="transmembrane region" description="Helical" evidence="1">
    <location>
        <begin position="42"/>
        <end position="65"/>
    </location>
</feature>
<dbReference type="Proteomes" id="UP000195611">
    <property type="component" value="Unassembled WGS sequence"/>
</dbReference>
<keyword evidence="1" id="KW-0812">Transmembrane</keyword>
<dbReference type="RefSeq" id="WP_087056932.1">
    <property type="nucleotide sequence ID" value="NZ_FUKW01000012.1"/>
</dbReference>
<gene>
    <name evidence="2" type="ORF">FM115_00615</name>
</gene>
<dbReference type="AlphaFoldDB" id="A0A1R4IDL6"/>
<proteinExistence type="predicted"/>
<evidence type="ECO:0000313" key="3">
    <source>
        <dbReference type="Proteomes" id="UP000195611"/>
    </source>
</evidence>
<dbReference type="EMBL" id="FUKW01000012">
    <property type="protein sequence ID" value="SJN17910.1"/>
    <property type="molecule type" value="Genomic_DNA"/>
</dbReference>
<organism evidence="2 3">
    <name type="scientific">Marinilactibacillus psychrotolerans 42ea</name>
    <dbReference type="NCBI Taxonomy" id="1255609"/>
    <lineage>
        <taxon>Bacteria</taxon>
        <taxon>Bacillati</taxon>
        <taxon>Bacillota</taxon>
        <taxon>Bacilli</taxon>
        <taxon>Lactobacillales</taxon>
        <taxon>Carnobacteriaceae</taxon>
        <taxon>Marinilactibacillus</taxon>
    </lineage>
</organism>
<accession>A0A1R4IDL6</accession>
<evidence type="ECO:0000256" key="1">
    <source>
        <dbReference type="SAM" id="Phobius"/>
    </source>
</evidence>
<sequence>MMAYIRFLVNQFSRDLKNQTKQLTFLFVVLMFLLILHEYPDLLILTYVVIYPISYIVINSIRYFYGKSKNKQAANE</sequence>
<feature type="transmembrane region" description="Helical" evidence="1">
    <location>
        <begin position="20"/>
        <end position="36"/>
    </location>
</feature>
<keyword evidence="1" id="KW-1133">Transmembrane helix</keyword>
<reference evidence="2 3" key="1">
    <citation type="submission" date="2017-02" db="EMBL/GenBank/DDBJ databases">
        <authorList>
            <person name="Peterson S.W."/>
        </authorList>
    </citation>
    <scope>NUCLEOTIDE SEQUENCE [LARGE SCALE GENOMIC DNA]</scope>
    <source>
        <strain evidence="2 3">42ea</strain>
    </source>
</reference>
<evidence type="ECO:0000313" key="2">
    <source>
        <dbReference type="EMBL" id="SJN17910.1"/>
    </source>
</evidence>